<accession>B9RX80</accession>
<evidence type="ECO:0000313" key="2">
    <source>
        <dbReference type="Proteomes" id="UP000008311"/>
    </source>
</evidence>
<protein>
    <submittedName>
        <fullName evidence="1">Uncharacterized protein</fullName>
    </submittedName>
</protein>
<dbReference type="AlphaFoldDB" id="B9RX80"/>
<sequence length="87" mass="10267">MDIIAGKMKQCKQDYMAPCWYEKHTLKSVKEPKGMKFSEVSGPVSFAPFFASTRRISWFKNSFSLMNQLWTTCRFKDRHGRTRCSYP</sequence>
<dbReference type="EMBL" id="EQ973826">
    <property type="protein sequence ID" value="EEF44109.1"/>
    <property type="molecule type" value="Genomic_DNA"/>
</dbReference>
<gene>
    <name evidence="1" type="ORF">RCOM_0818910</name>
</gene>
<keyword evidence="2" id="KW-1185">Reference proteome</keyword>
<proteinExistence type="predicted"/>
<dbReference type="InParanoid" id="B9RX80"/>
<name>B9RX80_RICCO</name>
<dbReference type="Proteomes" id="UP000008311">
    <property type="component" value="Unassembled WGS sequence"/>
</dbReference>
<reference evidence="2" key="1">
    <citation type="journal article" date="2010" name="Nat. Biotechnol.">
        <title>Draft genome sequence of the oilseed species Ricinus communis.</title>
        <authorList>
            <person name="Chan A.P."/>
            <person name="Crabtree J."/>
            <person name="Zhao Q."/>
            <person name="Lorenzi H."/>
            <person name="Orvis J."/>
            <person name="Puiu D."/>
            <person name="Melake-Berhan A."/>
            <person name="Jones K.M."/>
            <person name="Redman J."/>
            <person name="Chen G."/>
            <person name="Cahoon E.B."/>
            <person name="Gedil M."/>
            <person name="Stanke M."/>
            <person name="Haas B.J."/>
            <person name="Wortman J.R."/>
            <person name="Fraser-Liggett C.M."/>
            <person name="Ravel J."/>
            <person name="Rabinowicz P.D."/>
        </authorList>
    </citation>
    <scope>NUCLEOTIDE SEQUENCE [LARGE SCALE GENOMIC DNA]</scope>
    <source>
        <strain evidence="2">cv. Hale</strain>
    </source>
</reference>
<evidence type="ECO:0000313" key="1">
    <source>
        <dbReference type="EMBL" id="EEF44109.1"/>
    </source>
</evidence>
<organism evidence="1 2">
    <name type="scientific">Ricinus communis</name>
    <name type="common">Castor bean</name>
    <dbReference type="NCBI Taxonomy" id="3988"/>
    <lineage>
        <taxon>Eukaryota</taxon>
        <taxon>Viridiplantae</taxon>
        <taxon>Streptophyta</taxon>
        <taxon>Embryophyta</taxon>
        <taxon>Tracheophyta</taxon>
        <taxon>Spermatophyta</taxon>
        <taxon>Magnoliopsida</taxon>
        <taxon>eudicotyledons</taxon>
        <taxon>Gunneridae</taxon>
        <taxon>Pentapetalae</taxon>
        <taxon>rosids</taxon>
        <taxon>fabids</taxon>
        <taxon>Malpighiales</taxon>
        <taxon>Euphorbiaceae</taxon>
        <taxon>Acalyphoideae</taxon>
        <taxon>Acalypheae</taxon>
        <taxon>Ricinus</taxon>
    </lineage>
</organism>